<reference evidence="2" key="2">
    <citation type="submission" date="2023-06" db="EMBL/GenBank/DDBJ databases">
        <authorList>
            <consortium name="Lawrence Berkeley National Laboratory"/>
            <person name="Haridas S."/>
            <person name="Hensen N."/>
            <person name="Bonometti L."/>
            <person name="Westerberg I."/>
            <person name="Brannstrom I.O."/>
            <person name="Guillou S."/>
            <person name="Cros-Aarteil S."/>
            <person name="Calhoun S."/>
            <person name="Kuo A."/>
            <person name="Mondo S."/>
            <person name="Pangilinan J."/>
            <person name="Riley R."/>
            <person name="Labutti K."/>
            <person name="Andreopoulos B."/>
            <person name="Lipzen A."/>
            <person name="Chen C."/>
            <person name="Yanf M."/>
            <person name="Daum C."/>
            <person name="Ng V."/>
            <person name="Clum A."/>
            <person name="Steindorff A."/>
            <person name="Ohm R."/>
            <person name="Martin F."/>
            <person name="Silar P."/>
            <person name="Natvig D."/>
            <person name="Lalanne C."/>
            <person name="Gautier V."/>
            <person name="Ament-Velasquez S.L."/>
            <person name="Kruys A."/>
            <person name="Hutchinson M.I."/>
            <person name="Powell A.J."/>
            <person name="Barry K."/>
            <person name="Miller A.N."/>
            <person name="Grigoriev I.V."/>
            <person name="Debuchy R."/>
            <person name="Gladieux P."/>
            <person name="Thoren M.H."/>
            <person name="Johannesson H."/>
        </authorList>
    </citation>
    <scope>NUCLEOTIDE SEQUENCE</scope>
    <source>
        <strain evidence="2">CBS 118394</strain>
    </source>
</reference>
<reference evidence="2" key="1">
    <citation type="journal article" date="2023" name="Mol. Phylogenet. Evol.">
        <title>Genome-scale phylogeny and comparative genomics of the fungal order Sordariales.</title>
        <authorList>
            <person name="Hensen N."/>
            <person name="Bonometti L."/>
            <person name="Westerberg I."/>
            <person name="Brannstrom I.O."/>
            <person name="Guillou S."/>
            <person name="Cros-Aarteil S."/>
            <person name="Calhoun S."/>
            <person name="Haridas S."/>
            <person name="Kuo A."/>
            <person name="Mondo S."/>
            <person name="Pangilinan J."/>
            <person name="Riley R."/>
            <person name="LaButti K."/>
            <person name="Andreopoulos B."/>
            <person name="Lipzen A."/>
            <person name="Chen C."/>
            <person name="Yan M."/>
            <person name="Daum C."/>
            <person name="Ng V."/>
            <person name="Clum A."/>
            <person name="Steindorff A."/>
            <person name="Ohm R.A."/>
            <person name="Martin F."/>
            <person name="Silar P."/>
            <person name="Natvig D.O."/>
            <person name="Lalanne C."/>
            <person name="Gautier V."/>
            <person name="Ament-Velasquez S.L."/>
            <person name="Kruys A."/>
            <person name="Hutchinson M.I."/>
            <person name="Powell A.J."/>
            <person name="Barry K."/>
            <person name="Miller A.N."/>
            <person name="Grigoriev I.V."/>
            <person name="Debuchy R."/>
            <person name="Gladieux P."/>
            <person name="Hiltunen Thoren M."/>
            <person name="Johannesson H."/>
        </authorList>
    </citation>
    <scope>NUCLEOTIDE SEQUENCE</scope>
    <source>
        <strain evidence="2">CBS 118394</strain>
    </source>
</reference>
<dbReference type="AlphaFoldDB" id="A0AAE0MG63"/>
<evidence type="ECO:0000313" key="3">
    <source>
        <dbReference type="Proteomes" id="UP001283341"/>
    </source>
</evidence>
<feature type="transmembrane region" description="Helical" evidence="1">
    <location>
        <begin position="114"/>
        <end position="133"/>
    </location>
</feature>
<keyword evidence="1" id="KW-0812">Transmembrane</keyword>
<dbReference type="EMBL" id="JAUEDM010000001">
    <property type="protein sequence ID" value="KAK3331381.1"/>
    <property type="molecule type" value="Genomic_DNA"/>
</dbReference>
<protein>
    <submittedName>
        <fullName evidence="2">Uncharacterized protein</fullName>
    </submittedName>
</protein>
<sequence>MFDKSFQRSKTYFTVLETLRISRDWVEDVIKNWDGLGEQWSRLQTRGPNPIFHEADLRAMSHNWESITLAVHEKAQSLLDRIDRKTEEVKSLRDGLFNATSLREATKGMALNRAVYVFTIITVFYTPLGFMTVRFQALRFIFLSC</sequence>
<dbReference type="Pfam" id="PF01544">
    <property type="entry name" value="CorA"/>
    <property type="match status" value="1"/>
</dbReference>
<gene>
    <name evidence="2" type="ORF">B0H66DRAFT_465134</name>
</gene>
<proteinExistence type="predicted"/>
<keyword evidence="3" id="KW-1185">Reference proteome</keyword>
<accession>A0AAE0MG63</accession>
<organism evidence="2 3">
    <name type="scientific">Apodospora peruviana</name>
    <dbReference type="NCBI Taxonomy" id="516989"/>
    <lineage>
        <taxon>Eukaryota</taxon>
        <taxon>Fungi</taxon>
        <taxon>Dikarya</taxon>
        <taxon>Ascomycota</taxon>
        <taxon>Pezizomycotina</taxon>
        <taxon>Sordariomycetes</taxon>
        <taxon>Sordariomycetidae</taxon>
        <taxon>Sordariales</taxon>
        <taxon>Lasiosphaeriaceae</taxon>
        <taxon>Apodospora</taxon>
    </lineage>
</organism>
<dbReference type="InterPro" id="IPR002523">
    <property type="entry name" value="MgTranspt_CorA/ZnTranspt_ZntB"/>
</dbReference>
<comment type="caution">
    <text evidence="2">The sequence shown here is derived from an EMBL/GenBank/DDBJ whole genome shotgun (WGS) entry which is preliminary data.</text>
</comment>
<name>A0AAE0MG63_9PEZI</name>
<dbReference type="Proteomes" id="UP001283341">
    <property type="component" value="Unassembled WGS sequence"/>
</dbReference>
<keyword evidence="1" id="KW-1133">Transmembrane helix</keyword>
<keyword evidence="1" id="KW-0472">Membrane</keyword>
<evidence type="ECO:0000313" key="2">
    <source>
        <dbReference type="EMBL" id="KAK3331381.1"/>
    </source>
</evidence>
<evidence type="ECO:0000256" key="1">
    <source>
        <dbReference type="SAM" id="Phobius"/>
    </source>
</evidence>